<evidence type="ECO:0000313" key="2">
    <source>
        <dbReference type="Proteomes" id="UP000038011"/>
    </source>
</evidence>
<name>A0A0M9GMY7_9HYPH</name>
<sequence>MNISKRQNGISAFMRIRNGADFLEPTIRSHIDHFDEIIAVYNQCTDATPDILGRLTQEYGTRLRVFHYIDRVFPPGSKDHAFTPADSPSSLVNYSNFALAKTRYRVVTKLDDDHFARSETLAKVVKNIRLNGIARHKILGFSGINLKLNVDKKLFVPLADPVSGSGDIGFFNIDNETRFTFDRRFENAPGRNLHRQFCGFLYWHLKYLKTGGGFANYELDTNPNSRFMRKQKRMNDYADGVGVSELSDILSPKITDQLLAVFSSKKRFIAQRNRALKQFKSVSTNAELQAIINMLPNTS</sequence>
<dbReference type="InterPro" id="IPR029044">
    <property type="entry name" value="Nucleotide-diphossugar_trans"/>
</dbReference>
<protein>
    <recommendedName>
        <fullName evidence="3">Glycosyltransferase 2-like domain-containing protein</fullName>
    </recommendedName>
</protein>
<dbReference type="EMBL" id="JXMU01000013">
    <property type="protein sequence ID" value="KPB01236.1"/>
    <property type="molecule type" value="Genomic_DNA"/>
</dbReference>
<evidence type="ECO:0000313" key="1">
    <source>
        <dbReference type="EMBL" id="KPB01236.1"/>
    </source>
</evidence>
<dbReference type="SUPFAM" id="SSF53448">
    <property type="entry name" value="Nucleotide-diphospho-sugar transferases"/>
    <property type="match status" value="1"/>
</dbReference>
<dbReference type="Proteomes" id="UP000038011">
    <property type="component" value="Unassembled WGS sequence"/>
</dbReference>
<gene>
    <name evidence="1" type="ORF">SU32_09960</name>
</gene>
<dbReference type="PATRIC" id="fig|1514904.3.peg.824"/>
<dbReference type="Gene3D" id="3.90.550.10">
    <property type="entry name" value="Spore Coat Polysaccharide Biosynthesis Protein SpsA, Chain A"/>
    <property type="match status" value="1"/>
</dbReference>
<organism evidence="1 2">
    <name type="scientific">Ahrensia marina</name>
    <dbReference type="NCBI Taxonomy" id="1514904"/>
    <lineage>
        <taxon>Bacteria</taxon>
        <taxon>Pseudomonadati</taxon>
        <taxon>Pseudomonadota</taxon>
        <taxon>Alphaproteobacteria</taxon>
        <taxon>Hyphomicrobiales</taxon>
        <taxon>Ahrensiaceae</taxon>
        <taxon>Ahrensia</taxon>
    </lineage>
</organism>
<accession>A0A0M9GMY7</accession>
<comment type="caution">
    <text evidence="1">The sequence shown here is derived from an EMBL/GenBank/DDBJ whole genome shotgun (WGS) entry which is preliminary data.</text>
</comment>
<dbReference type="AlphaFoldDB" id="A0A0M9GMY7"/>
<dbReference type="STRING" id="1514904.SU32_09960"/>
<proteinExistence type="predicted"/>
<keyword evidence="2" id="KW-1185">Reference proteome</keyword>
<reference evidence="1 2" key="1">
    <citation type="submission" date="2015-01" db="EMBL/GenBank/DDBJ databases">
        <title>Ahrensia donghaiensis sp. nov., a novel dimethylsulphoniopropionate-cleavage bacterium isolated from seawater and emended descriptions of the genus Ahrensia and Ahrensia kielensis.</title>
        <authorList>
            <person name="Liu J."/>
        </authorList>
    </citation>
    <scope>NUCLEOTIDE SEQUENCE [LARGE SCALE GENOMIC DNA]</scope>
    <source>
        <strain evidence="1 2">LZD062</strain>
    </source>
</reference>
<evidence type="ECO:0008006" key="3">
    <source>
        <dbReference type="Google" id="ProtNLM"/>
    </source>
</evidence>